<protein>
    <submittedName>
        <fullName evidence="1">Uncharacterized protein</fullName>
    </submittedName>
</protein>
<accession>A0A9Q3DE95</accession>
<reference evidence="1" key="1">
    <citation type="submission" date="2021-03" db="EMBL/GenBank/DDBJ databases">
        <title>Draft genome sequence of rust myrtle Austropuccinia psidii MF-1, a brazilian biotype.</title>
        <authorList>
            <person name="Quecine M.C."/>
            <person name="Pachon D.M.R."/>
            <person name="Bonatelli M.L."/>
            <person name="Correr F.H."/>
            <person name="Franceschini L.M."/>
            <person name="Leite T.F."/>
            <person name="Margarido G.R.A."/>
            <person name="Almeida C.A."/>
            <person name="Ferrarezi J.A."/>
            <person name="Labate C.A."/>
        </authorList>
    </citation>
    <scope>NUCLEOTIDE SEQUENCE</scope>
    <source>
        <strain evidence="1">MF-1</strain>
    </source>
</reference>
<name>A0A9Q3DE95_9BASI</name>
<comment type="caution">
    <text evidence="1">The sequence shown here is derived from an EMBL/GenBank/DDBJ whole genome shotgun (WGS) entry which is preliminary data.</text>
</comment>
<evidence type="ECO:0000313" key="2">
    <source>
        <dbReference type="Proteomes" id="UP000765509"/>
    </source>
</evidence>
<dbReference type="AlphaFoldDB" id="A0A9Q3DE95"/>
<evidence type="ECO:0000313" key="1">
    <source>
        <dbReference type="EMBL" id="MBW0499168.1"/>
    </source>
</evidence>
<organism evidence="1 2">
    <name type="scientific">Austropuccinia psidii MF-1</name>
    <dbReference type="NCBI Taxonomy" id="1389203"/>
    <lineage>
        <taxon>Eukaryota</taxon>
        <taxon>Fungi</taxon>
        <taxon>Dikarya</taxon>
        <taxon>Basidiomycota</taxon>
        <taxon>Pucciniomycotina</taxon>
        <taxon>Pucciniomycetes</taxon>
        <taxon>Pucciniales</taxon>
        <taxon>Sphaerophragmiaceae</taxon>
        <taxon>Austropuccinia</taxon>
    </lineage>
</organism>
<proteinExistence type="predicted"/>
<dbReference type="EMBL" id="AVOT02015128">
    <property type="protein sequence ID" value="MBW0499168.1"/>
    <property type="molecule type" value="Genomic_DNA"/>
</dbReference>
<gene>
    <name evidence="1" type="ORF">O181_038883</name>
</gene>
<dbReference type="Proteomes" id="UP000765509">
    <property type="component" value="Unassembled WGS sequence"/>
</dbReference>
<sequence length="87" mass="10131">MEESGKRLEKELDSLSVQTQLEFEFKNKELEKSQLNINLELQKFQHQIDHQIGASVNAEHLAAITQMRKDGISQEEMEKKSKIIFDT</sequence>
<keyword evidence="2" id="KW-1185">Reference proteome</keyword>